<dbReference type="GO" id="GO:0030677">
    <property type="term" value="C:ribonuclease P complex"/>
    <property type="evidence" value="ECO:0007669"/>
    <property type="project" value="TreeGrafter"/>
</dbReference>
<comment type="subunit">
    <text evidence="7">Consists of a catalytic RNA component (M1 or rnpB) and a protein subunit.</text>
</comment>
<evidence type="ECO:0000256" key="6">
    <source>
        <dbReference type="ARBA" id="ARBA00022884"/>
    </source>
</evidence>
<name>A0A4S4BGE0_9BACL</name>
<dbReference type="PANTHER" id="PTHR33992:SF1">
    <property type="entry name" value="RIBONUCLEASE P PROTEIN COMPONENT"/>
    <property type="match status" value="1"/>
</dbReference>
<dbReference type="OrthoDB" id="9810867at2"/>
<dbReference type="InterPro" id="IPR014721">
    <property type="entry name" value="Ribsml_uS5_D2-typ_fold_subgr"/>
</dbReference>
<feature type="region of interest" description="Disordered" evidence="9">
    <location>
        <begin position="111"/>
        <end position="146"/>
    </location>
</feature>
<evidence type="ECO:0000256" key="4">
    <source>
        <dbReference type="ARBA" id="ARBA00022759"/>
    </source>
</evidence>
<dbReference type="EMBL" id="SSOB01000054">
    <property type="protein sequence ID" value="THF73495.1"/>
    <property type="molecule type" value="Genomic_DNA"/>
</dbReference>
<evidence type="ECO:0000256" key="9">
    <source>
        <dbReference type="SAM" id="MobiDB-lite"/>
    </source>
</evidence>
<reference evidence="10 11" key="1">
    <citation type="submission" date="2019-04" db="EMBL/GenBank/DDBJ databases">
        <title>Cohnella sp. nov. isolated from preserved vegetables.</title>
        <authorList>
            <person name="Lin S.-Y."/>
            <person name="Hung M.-H."/>
            <person name="Young C.-C."/>
        </authorList>
    </citation>
    <scope>NUCLEOTIDE SEQUENCE [LARGE SCALE GENOMIC DNA]</scope>
    <source>
        <strain evidence="10 11">CC-MHH1044</strain>
    </source>
</reference>
<dbReference type="SUPFAM" id="SSF54211">
    <property type="entry name" value="Ribosomal protein S5 domain 2-like"/>
    <property type="match status" value="1"/>
</dbReference>
<dbReference type="Gene3D" id="3.30.230.10">
    <property type="match status" value="1"/>
</dbReference>
<dbReference type="FunFam" id="3.30.230.10:FF:000021">
    <property type="entry name" value="Ribonuclease P protein component"/>
    <property type="match status" value="1"/>
</dbReference>
<evidence type="ECO:0000256" key="2">
    <source>
        <dbReference type="ARBA" id="ARBA00022694"/>
    </source>
</evidence>
<keyword evidence="4 7" id="KW-0255">Endonuclease</keyword>
<dbReference type="EC" id="3.1.26.5" evidence="7 8"/>
<comment type="function">
    <text evidence="1 7">RNaseP catalyzes the removal of the 5'-leader sequence from pre-tRNA to produce the mature 5'-terminus. It can also cleave other RNA substrates such as 4.5S RNA. The protein component plays an auxiliary but essential role in vivo by binding to the 5'-leader sequence and broadening the substrate specificity of the ribozyme.</text>
</comment>
<keyword evidence="5 7" id="KW-0378">Hydrolase</keyword>
<protein>
    <recommendedName>
        <fullName evidence="7 8">Ribonuclease P protein component</fullName>
        <shortName evidence="7">RNase P protein</shortName>
        <shortName evidence="7">RNaseP protein</shortName>
        <ecNumber evidence="7 8">3.1.26.5</ecNumber>
    </recommendedName>
    <alternativeName>
        <fullName evidence="7">Protein C5</fullName>
    </alternativeName>
</protein>
<comment type="caution">
    <text evidence="10">The sequence shown here is derived from an EMBL/GenBank/DDBJ whole genome shotgun (WGS) entry which is preliminary data.</text>
</comment>
<dbReference type="GO" id="GO:0000049">
    <property type="term" value="F:tRNA binding"/>
    <property type="evidence" value="ECO:0007669"/>
    <property type="project" value="UniProtKB-UniRule"/>
</dbReference>
<comment type="similarity">
    <text evidence="7">Belongs to the RnpA family.</text>
</comment>
<keyword evidence="3 7" id="KW-0540">Nuclease</keyword>
<dbReference type="NCBIfam" id="TIGR00188">
    <property type="entry name" value="rnpA"/>
    <property type="match status" value="1"/>
</dbReference>
<evidence type="ECO:0000313" key="10">
    <source>
        <dbReference type="EMBL" id="THF73495.1"/>
    </source>
</evidence>
<dbReference type="HAMAP" id="MF_00227">
    <property type="entry name" value="RNase_P"/>
    <property type="match status" value="1"/>
</dbReference>
<keyword evidence="11" id="KW-1185">Reference proteome</keyword>
<gene>
    <name evidence="7 10" type="primary">rnpA</name>
    <name evidence="10" type="ORF">E6C55_28820</name>
</gene>
<dbReference type="Proteomes" id="UP000310636">
    <property type="component" value="Unassembled WGS sequence"/>
</dbReference>
<keyword evidence="6 7" id="KW-0694">RNA-binding</keyword>
<comment type="catalytic activity">
    <reaction evidence="7">
        <text>Endonucleolytic cleavage of RNA, removing 5'-extranucleotides from tRNA precursor.</text>
        <dbReference type="EC" id="3.1.26.5"/>
    </reaction>
</comment>
<dbReference type="AlphaFoldDB" id="A0A4S4BGE0"/>
<proteinExistence type="inferred from homology"/>
<sequence length="146" mass="16433">MQRKLRLRNREDFNRIYRHGQSFANSQFVVYWRRWSETERFRLGISASSKLGGAVVRNGLRRRIKEIVRLNAGKLNDGLDLILIVRKPALGLSYQEMERSVLHVLRKAGLTKGSTPPPAKSYGKRAAGGGAPKNSRSGGPRAFLCL</sequence>
<evidence type="ECO:0000256" key="5">
    <source>
        <dbReference type="ARBA" id="ARBA00022801"/>
    </source>
</evidence>
<accession>A0A4S4BGE0</accession>
<dbReference type="GO" id="GO:0042781">
    <property type="term" value="F:3'-tRNA processing endoribonuclease activity"/>
    <property type="evidence" value="ECO:0007669"/>
    <property type="project" value="TreeGrafter"/>
</dbReference>
<dbReference type="PANTHER" id="PTHR33992">
    <property type="entry name" value="RIBONUCLEASE P PROTEIN COMPONENT"/>
    <property type="match status" value="1"/>
</dbReference>
<dbReference type="GO" id="GO:0004526">
    <property type="term" value="F:ribonuclease P activity"/>
    <property type="evidence" value="ECO:0007669"/>
    <property type="project" value="UniProtKB-UniRule"/>
</dbReference>
<evidence type="ECO:0000256" key="1">
    <source>
        <dbReference type="ARBA" id="ARBA00002663"/>
    </source>
</evidence>
<evidence type="ECO:0000256" key="8">
    <source>
        <dbReference type="NCBIfam" id="TIGR00188"/>
    </source>
</evidence>
<keyword evidence="2 7" id="KW-0819">tRNA processing</keyword>
<dbReference type="InterPro" id="IPR020568">
    <property type="entry name" value="Ribosomal_Su5_D2-typ_SF"/>
</dbReference>
<evidence type="ECO:0000256" key="7">
    <source>
        <dbReference type="HAMAP-Rule" id="MF_00227"/>
    </source>
</evidence>
<evidence type="ECO:0000256" key="3">
    <source>
        <dbReference type="ARBA" id="ARBA00022722"/>
    </source>
</evidence>
<evidence type="ECO:0000313" key="11">
    <source>
        <dbReference type="Proteomes" id="UP000310636"/>
    </source>
</evidence>
<dbReference type="Pfam" id="PF00825">
    <property type="entry name" value="Ribonuclease_P"/>
    <property type="match status" value="1"/>
</dbReference>
<dbReference type="GO" id="GO:0001682">
    <property type="term" value="P:tRNA 5'-leader removal"/>
    <property type="evidence" value="ECO:0007669"/>
    <property type="project" value="UniProtKB-UniRule"/>
</dbReference>
<organism evidence="10 11">
    <name type="scientific">Cohnella fermenti</name>
    <dbReference type="NCBI Taxonomy" id="2565925"/>
    <lineage>
        <taxon>Bacteria</taxon>
        <taxon>Bacillati</taxon>
        <taxon>Bacillota</taxon>
        <taxon>Bacilli</taxon>
        <taxon>Bacillales</taxon>
        <taxon>Paenibacillaceae</taxon>
        <taxon>Cohnella</taxon>
    </lineage>
</organism>
<dbReference type="InterPro" id="IPR000100">
    <property type="entry name" value="RNase_P"/>
</dbReference>